<reference evidence="2" key="1">
    <citation type="journal article" date="2019" name="Sci. Rep.">
        <title>Draft genome of Tanacetum cinerariifolium, the natural source of mosquito coil.</title>
        <authorList>
            <person name="Yamashiro T."/>
            <person name="Shiraishi A."/>
            <person name="Satake H."/>
            <person name="Nakayama K."/>
        </authorList>
    </citation>
    <scope>NUCLEOTIDE SEQUENCE</scope>
</reference>
<sequence length="98" mass="10581">TNTPLLLYYAKQHPLVVAGGVAVKGRDKGGGAAVTWRINHDGGDEMVVRGVFMVVLMVWWLRCGDGSDDEDGGDEWLGDTDGKDDHGGGVGGVRRLWW</sequence>
<comment type="caution">
    <text evidence="2">The sequence shown here is derived from an EMBL/GenBank/DDBJ whole genome shotgun (WGS) entry which is preliminary data.</text>
</comment>
<protein>
    <submittedName>
        <fullName evidence="2">Uncharacterized protein</fullName>
    </submittedName>
</protein>
<name>A0A699J4A6_TANCI</name>
<feature type="non-terminal residue" evidence="2">
    <location>
        <position position="1"/>
    </location>
</feature>
<dbReference type="AlphaFoldDB" id="A0A699J4A6"/>
<feature type="region of interest" description="Disordered" evidence="1">
    <location>
        <begin position="69"/>
        <end position="98"/>
    </location>
</feature>
<accession>A0A699J4A6</accession>
<organism evidence="2">
    <name type="scientific">Tanacetum cinerariifolium</name>
    <name type="common">Dalmatian daisy</name>
    <name type="synonym">Chrysanthemum cinerariifolium</name>
    <dbReference type="NCBI Taxonomy" id="118510"/>
    <lineage>
        <taxon>Eukaryota</taxon>
        <taxon>Viridiplantae</taxon>
        <taxon>Streptophyta</taxon>
        <taxon>Embryophyta</taxon>
        <taxon>Tracheophyta</taxon>
        <taxon>Spermatophyta</taxon>
        <taxon>Magnoliopsida</taxon>
        <taxon>eudicotyledons</taxon>
        <taxon>Gunneridae</taxon>
        <taxon>Pentapetalae</taxon>
        <taxon>asterids</taxon>
        <taxon>campanulids</taxon>
        <taxon>Asterales</taxon>
        <taxon>Asteraceae</taxon>
        <taxon>Asteroideae</taxon>
        <taxon>Anthemideae</taxon>
        <taxon>Anthemidinae</taxon>
        <taxon>Tanacetum</taxon>
    </lineage>
</organism>
<feature type="compositionally biased region" description="Acidic residues" evidence="1">
    <location>
        <begin position="69"/>
        <end position="78"/>
    </location>
</feature>
<dbReference type="EMBL" id="BKCJ010369802">
    <property type="protein sequence ID" value="GFA10619.1"/>
    <property type="molecule type" value="Genomic_DNA"/>
</dbReference>
<evidence type="ECO:0000313" key="2">
    <source>
        <dbReference type="EMBL" id="GFA10619.1"/>
    </source>
</evidence>
<proteinExistence type="predicted"/>
<gene>
    <name evidence="2" type="ORF">Tci_582591</name>
</gene>
<evidence type="ECO:0000256" key="1">
    <source>
        <dbReference type="SAM" id="MobiDB-lite"/>
    </source>
</evidence>